<dbReference type="InterPro" id="IPR036388">
    <property type="entry name" value="WH-like_DNA-bd_sf"/>
</dbReference>
<comment type="caution">
    <text evidence="2">The sequence shown here is derived from an EMBL/GenBank/DDBJ whole genome shotgun (WGS) entry which is preliminary data.</text>
</comment>
<dbReference type="Pfam" id="PF01726">
    <property type="entry name" value="LexA_DNA_bind"/>
    <property type="match status" value="1"/>
</dbReference>
<dbReference type="AlphaFoldDB" id="A0A0F9AS32"/>
<protein>
    <recommendedName>
        <fullName evidence="1">LexA repressor DNA-binding domain-containing protein</fullName>
    </recommendedName>
</protein>
<proteinExistence type="predicted"/>
<dbReference type="InterPro" id="IPR006199">
    <property type="entry name" value="LexA_DNA-bd_dom"/>
</dbReference>
<reference evidence="2" key="1">
    <citation type="journal article" date="2015" name="Nature">
        <title>Complex archaea that bridge the gap between prokaryotes and eukaryotes.</title>
        <authorList>
            <person name="Spang A."/>
            <person name="Saw J.H."/>
            <person name="Jorgensen S.L."/>
            <person name="Zaremba-Niedzwiedzka K."/>
            <person name="Martijn J."/>
            <person name="Lind A.E."/>
            <person name="van Eijk R."/>
            <person name="Schleper C."/>
            <person name="Guy L."/>
            <person name="Ettema T.J."/>
        </authorList>
    </citation>
    <scope>NUCLEOTIDE SEQUENCE</scope>
</reference>
<dbReference type="SUPFAM" id="SSF46785">
    <property type="entry name" value="Winged helix' DNA-binding domain"/>
    <property type="match status" value="1"/>
</dbReference>
<dbReference type="EMBL" id="LAZR01041276">
    <property type="protein sequence ID" value="KKL12394.1"/>
    <property type="molecule type" value="Genomic_DNA"/>
</dbReference>
<name>A0A0F9AS32_9ZZZZ</name>
<sequence length="94" mass="10747">MKVLSPRRRAILREIWRGKGRSPSLKELMQAAKLCSHHTIFHHIRVLRRDGYVTFAPGLARTLTLTDKGLLAAQGFELIYVCDENGIKARDNVY</sequence>
<evidence type="ECO:0000313" key="2">
    <source>
        <dbReference type="EMBL" id="KKL12394.1"/>
    </source>
</evidence>
<dbReference type="InterPro" id="IPR036390">
    <property type="entry name" value="WH_DNA-bd_sf"/>
</dbReference>
<dbReference type="Gene3D" id="1.10.10.10">
    <property type="entry name" value="Winged helix-like DNA-binding domain superfamily/Winged helix DNA-binding domain"/>
    <property type="match status" value="1"/>
</dbReference>
<evidence type="ECO:0000259" key="1">
    <source>
        <dbReference type="Pfam" id="PF01726"/>
    </source>
</evidence>
<dbReference type="GO" id="GO:0006508">
    <property type="term" value="P:proteolysis"/>
    <property type="evidence" value="ECO:0007669"/>
    <property type="project" value="InterPro"/>
</dbReference>
<organism evidence="2">
    <name type="scientific">marine sediment metagenome</name>
    <dbReference type="NCBI Taxonomy" id="412755"/>
    <lineage>
        <taxon>unclassified sequences</taxon>
        <taxon>metagenomes</taxon>
        <taxon>ecological metagenomes</taxon>
    </lineage>
</organism>
<dbReference type="GO" id="GO:0004252">
    <property type="term" value="F:serine-type endopeptidase activity"/>
    <property type="evidence" value="ECO:0007669"/>
    <property type="project" value="InterPro"/>
</dbReference>
<feature type="domain" description="LexA repressor DNA-binding" evidence="1">
    <location>
        <begin position="1"/>
        <end position="62"/>
    </location>
</feature>
<accession>A0A0F9AS32</accession>
<gene>
    <name evidence="2" type="ORF">LCGC14_2536230</name>
</gene>